<protein>
    <submittedName>
        <fullName evidence="1">Uncharacterized protein</fullName>
    </submittedName>
</protein>
<name>A0A159ZZQ4_PSEFL</name>
<dbReference type="AlphaFoldDB" id="A0A159ZZQ4"/>
<dbReference type="EMBL" id="CP015225">
    <property type="protein sequence ID" value="AMZ72779.1"/>
    <property type="molecule type" value="Genomic_DNA"/>
</dbReference>
<dbReference type="Proteomes" id="UP000076083">
    <property type="component" value="Chromosome"/>
</dbReference>
<organism evidence="1 2">
    <name type="scientific">Pseudomonas fluorescens</name>
    <dbReference type="NCBI Taxonomy" id="294"/>
    <lineage>
        <taxon>Bacteria</taxon>
        <taxon>Pseudomonadati</taxon>
        <taxon>Pseudomonadota</taxon>
        <taxon>Gammaproteobacteria</taxon>
        <taxon>Pseudomonadales</taxon>
        <taxon>Pseudomonadaceae</taxon>
        <taxon>Pseudomonas</taxon>
    </lineage>
</organism>
<evidence type="ECO:0000313" key="2">
    <source>
        <dbReference type="Proteomes" id="UP000076083"/>
    </source>
</evidence>
<gene>
    <name evidence="1" type="ORF">TK06_17315</name>
</gene>
<proteinExistence type="predicted"/>
<accession>A0A159ZZQ4</accession>
<sequence>MNARKKDWVGIIDPFKIQPDWFQLELVGFQVIPDRNLPLNIQNDIQNTITALGLDDFRSEREQDAERYWQNDYSLKILKMESPFVAYELYRQGRLNPMDTW</sequence>
<evidence type="ECO:0000313" key="1">
    <source>
        <dbReference type="EMBL" id="AMZ72779.1"/>
    </source>
</evidence>
<reference evidence="1 2" key="2">
    <citation type="journal article" date="2018" name="Nature">
        <title>Mutant phenotypes for thousands of bacterial genes of unknown function.</title>
        <authorList>
            <person name="Price M.N."/>
            <person name="Wetmore K.M."/>
            <person name="Waters R.J."/>
            <person name="Callaghan M."/>
            <person name="Ray J."/>
            <person name="Liu H."/>
            <person name="Kuehl J.V."/>
            <person name="Melnyk R.A."/>
            <person name="Lamson J.S."/>
            <person name="Suh Y."/>
            <person name="Carlson H.K."/>
            <person name="Esquivel Z."/>
            <person name="Sadeeshkumar H."/>
            <person name="Chakraborty R."/>
            <person name="Zane G.M."/>
            <person name="Rubin B.E."/>
            <person name="Wall J.D."/>
            <person name="Visel A."/>
            <person name="Bristow J."/>
            <person name="Blow M.J."/>
            <person name="Arkin A.P."/>
            <person name="Deutschbauer A.M."/>
        </authorList>
    </citation>
    <scope>NUCLEOTIDE SEQUENCE [LARGE SCALE GENOMIC DNA]</scope>
    <source>
        <strain evidence="1 2">FW300-N2E2</strain>
    </source>
</reference>
<reference evidence="2" key="1">
    <citation type="submission" date="2016-04" db="EMBL/GenBank/DDBJ databases">
        <authorList>
            <person name="Ray J."/>
            <person name="Price M."/>
            <person name="Deutschbauer A."/>
        </authorList>
    </citation>
    <scope>NUCLEOTIDE SEQUENCE [LARGE SCALE GENOMIC DNA]</scope>
    <source>
        <strain evidence="2">FW300-N2E2</strain>
    </source>
</reference>